<feature type="non-terminal residue" evidence="2">
    <location>
        <position position="119"/>
    </location>
</feature>
<dbReference type="AlphaFoldDB" id="A0A8J4BSB9"/>
<dbReference type="Proteomes" id="UP000747399">
    <property type="component" value="Unassembled WGS sequence"/>
</dbReference>
<feature type="non-terminal residue" evidence="2">
    <location>
        <position position="1"/>
    </location>
</feature>
<evidence type="ECO:0000256" key="1">
    <source>
        <dbReference type="SAM" id="MobiDB-lite"/>
    </source>
</evidence>
<organism evidence="2 3">
    <name type="scientific">Volvox africanus</name>
    <dbReference type="NCBI Taxonomy" id="51714"/>
    <lineage>
        <taxon>Eukaryota</taxon>
        <taxon>Viridiplantae</taxon>
        <taxon>Chlorophyta</taxon>
        <taxon>core chlorophytes</taxon>
        <taxon>Chlorophyceae</taxon>
        <taxon>CS clade</taxon>
        <taxon>Chlamydomonadales</taxon>
        <taxon>Volvocaceae</taxon>
        <taxon>Volvox</taxon>
    </lineage>
</organism>
<evidence type="ECO:0000313" key="2">
    <source>
        <dbReference type="EMBL" id="GIL67963.1"/>
    </source>
</evidence>
<name>A0A8J4BSB9_9CHLO</name>
<sequence length="119" mass="11115">TAAPAPPATAVVAATTTVPTASRLRPVPLSAATGAAGQPFVPTATTVAATGPSAAATTVVLPASSSAASPPPFMALHMPGLITAPASAAAVAAPQPHVQGSPEGGTAALATGIPPSSMY</sequence>
<dbReference type="EMBL" id="BNCO01000107">
    <property type="protein sequence ID" value="GIL67963.1"/>
    <property type="molecule type" value="Genomic_DNA"/>
</dbReference>
<gene>
    <name evidence="2" type="ORF">Vafri_21177</name>
</gene>
<protein>
    <submittedName>
        <fullName evidence="2">Uncharacterized protein</fullName>
    </submittedName>
</protein>
<accession>A0A8J4BSB9</accession>
<proteinExistence type="predicted"/>
<reference evidence="2" key="1">
    <citation type="journal article" date="2021" name="Proc. Natl. Acad. Sci. U.S.A.">
        <title>Three genomes in the algal genus Volvox reveal the fate of a haploid sex-determining region after a transition to homothallism.</title>
        <authorList>
            <person name="Yamamoto K."/>
            <person name="Hamaji T."/>
            <person name="Kawai-Toyooka H."/>
            <person name="Matsuzaki R."/>
            <person name="Takahashi F."/>
            <person name="Nishimura Y."/>
            <person name="Kawachi M."/>
            <person name="Noguchi H."/>
            <person name="Minakuchi Y."/>
            <person name="Umen J.G."/>
            <person name="Toyoda A."/>
            <person name="Nozaki H."/>
        </authorList>
    </citation>
    <scope>NUCLEOTIDE SEQUENCE</scope>
    <source>
        <strain evidence="2">NIES-3780</strain>
    </source>
</reference>
<feature type="region of interest" description="Disordered" evidence="1">
    <location>
        <begin position="93"/>
        <end position="119"/>
    </location>
</feature>
<comment type="caution">
    <text evidence="2">The sequence shown here is derived from an EMBL/GenBank/DDBJ whole genome shotgun (WGS) entry which is preliminary data.</text>
</comment>
<keyword evidence="3" id="KW-1185">Reference proteome</keyword>
<evidence type="ECO:0000313" key="3">
    <source>
        <dbReference type="Proteomes" id="UP000747399"/>
    </source>
</evidence>